<dbReference type="PANTHER" id="PTHR19303:SF73">
    <property type="entry name" value="PROTEIN PDC2"/>
    <property type="match status" value="1"/>
</dbReference>
<sequence>MPKETPRKPKEYDVSEGMFPIIEEALTIWIDKALQAGLVLTESILATKALDFTLLWGSAPIQDLDSMREKLRQTLKDYDPKDIFNCDETDLFWKMKPNRTISNDSHMRVQNRHILLLVDNALTHTLSENTTLTNIVIEYLPPNTTSHLQPCDQGIINSFKAQYKKLYLRNRVKAFDNFNEHGTELDEINIKKCIKYIARIVPEYGEPNDDESVNREAYENNANIQLELECLRELEEVQVLINKLGFEDSFTAEEFVLYDDSEVTTEMISDYEILKAVQPNNQEKEEIEEKPLPIITHNKVIEYYDKVILYLQ</sequence>
<dbReference type="HOGENOM" id="CLU_892992_0_0_1"/>
<dbReference type="InterPro" id="IPR004875">
    <property type="entry name" value="DDE_SF_endonuclease_dom"/>
</dbReference>
<organism evidence="2">
    <name type="scientific">Rhizophagus irregularis (strain DAOM 181602 / DAOM 197198 / MUCL 43194)</name>
    <name type="common">Arbuscular mycorrhizal fungus</name>
    <name type="synonym">Glomus intraradices</name>
    <dbReference type="NCBI Taxonomy" id="747089"/>
    <lineage>
        <taxon>Eukaryota</taxon>
        <taxon>Fungi</taxon>
        <taxon>Fungi incertae sedis</taxon>
        <taxon>Mucoromycota</taxon>
        <taxon>Glomeromycotina</taxon>
        <taxon>Glomeromycetes</taxon>
        <taxon>Glomerales</taxon>
        <taxon>Glomeraceae</taxon>
        <taxon>Rhizophagus</taxon>
    </lineage>
</organism>
<dbReference type="AlphaFoldDB" id="U9UGV7"/>
<reference evidence="2" key="1">
    <citation type="submission" date="2013-07" db="EMBL/GenBank/DDBJ databases">
        <title>The genome of an arbuscular mycorrhizal fungus provides insights into the evolution of the oldest plant symbiosis.</title>
        <authorList>
            <consortium name="DOE Joint Genome Institute"/>
            <person name="Tisserant E."/>
            <person name="Malbreil M."/>
            <person name="Kuo A."/>
            <person name="Kohler A."/>
            <person name="Symeonidi A."/>
            <person name="Balestrini R."/>
            <person name="Charron P."/>
            <person name="Duensing N."/>
            <person name="Frei-dit-Frey N."/>
            <person name="Gianinazzi-Pearson V."/>
            <person name="Gilbert B."/>
            <person name="Handa Y."/>
            <person name="Hijri M."/>
            <person name="Kaul R."/>
            <person name="Kawaguchi M."/>
            <person name="Krajinski F."/>
            <person name="Lammers P."/>
            <person name="Lapierre D."/>
            <person name="Masclaux F.G."/>
            <person name="Murat C."/>
            <person name="Morin E."/>
            <person name="Ndikumana S."/>
            <person name="Pagni M."/>
            <person name="Petitpierre D."/>
            <person name="Requena N."/>
            <person name="Rosikiewicz P."/>
            <person name="Riley R."/>
            <person name="Saito K."/>
            <person name="San Clemente H."/>
            <person name="Shapiro H."/>
            <person name="van Tuinen D."/>
            <person name="Becard G."/>
            <person name="Bonfante P."/>
            <person name="Paszkowski U."/>
            <person name="Shachar-Hill Y."/>
            <person name="Young J.P."/>
            <person name="Sanders I.R."/>
            <person name="Henrissat B."/>
            <person name="Rensing S.A."/>
            <person name="Grigoriev I.V."/>
            <person name="Corradi N."/>
            <person name="Roux C."/>
            <person name="Martin F."/>
        </authorList>
    </citation>
    <scope>NUCLEOTIDE SEQUENCE</scope>
    <source>
        <strain evidence="2">DAOM 197198</strain>
    </source>
</reference>
<accession>U9UGV7</accession>
<dbReference type="EMBL" id="KI279815">
    <property type="protein sequence ID" value="ESA17808.1"/>
    <property type="molecule type" value="Genomic_DNA"/>
</dbReference>
<dbReference type="GO" id="GO:0005634">
    <property type="term" value="C:nucleus"/>
    <property type="evidence" value="ECO:0007669"/>
    <property type="project" value="TreeGrafter"/>
</dbReference>
<protein>
    <recommendedName>
        <fullName evidence="1">DDE-1 domain-containing protein</fullName>
    </recommendedName>
</protein>
<name>U9UGV7_RHIID</name>
<dbReference type="Pfam" id="PF03184">
    <property type="entry name" value="DDE_1"/>
    <property type="match status" value="1"/>
</dbReference>
<dbReference type="VEuPathDB" id="FungiDB:RhiirFUN_003204"/>
<dbReference type="GO" id="GO:0003677">
    <property type="term" value="F:DNA binding"/>
    <property type="evidence" value="ECO:0007669"/>
    <property type="project" value="TreeGrafter"/>
</dbReference>
<dbReference type="PANTHER" id="PTHR19303">
    <property type="entry name" value="TRANSPOSON"/>
    <property type="match status" value="1"/>
</dbReference>
<evidence type="ECO:0000313" key="2">
    <source>
        <dbReference type="EMBL" id="ESA17808.1"/>
    </source>
</evidence>
<dbReference type="InterPro" id="IPR050863">
    <property type="entry name" value="CenT-Element_Derived"/>
</dbReference>
<feature type="non-terminal residue" evidence="2">
    <location>
        <position position="312"/>
    </location>
</feature>
<proteinExistence type="predicted"/>
<gene>
    <name evidence="2" type="ORF">GLOINDRAFT_21384</name>
</gene>
<dbReference type="eggNOG" id="KOG3105">
    <property type="taxonomic scope" value="Eukaryota"/>
</dbReference>
<evidence type="ECO:0000259" key="1">
    <source>
        <dbReference type="Pfam" id="PF03184"/>
    </source>
</evidence>
<feature type="domain" description="DDE-1" evidence="1">
    <location>
        <begin position="106"/>
        <end position="197"/>
    </location>
</feature>